<dbReference type="RefSeq" id="WP_163064095.1">
    <property type="nucleotide sequence ID" value="NZ_JAAGLI010001188.1"/>
</dbReference>
<proteinExistence type="predicted"/>
<accession>A0A6L9QV65</accession>
<evidence type="ECO:0000313" key="2">
    <source>
        <dbReference type="Proteomes" id="UP000475532"/>
    </source>
</evidence>
<protein>
    <submittedName>
        <fullName evidence="1">Uncharacterized protein</fullName>
    </submittedName>
</protein>
<reference evidence="1 2" key="1">
    <citation type="submission" date="2020-01" db="EMBL/GenBank/DDBJ databases">
        <title>Insect and environment-associated Actinomycetes.</title>
        <authorList>
            <person name="Currrie C."/>
            <person name="Chevrette M."/>
            <person name="Carlson C."/>
            <person name="Stubbendieck R."/>
            <person name="Wendt-Pienkowski E."/>
        </authorList>
    </citation>
    <scope>NUCLEOTIDE SEQUENCE [LARGE SCALE GENOMIC DNA]</scope>
    <source>
        <strain evidence="1 2">SID10258</strain>
    </source>
</reference>
<evidence type="ECO:0000313" key="1">
    <source>
        <dbReference type="EMBL" id="NEA29405.1"/>
    </source>
</evidence>
<dbReference type="EMBL" id="JAAGLI010001188">
    <property type="protein sequence ID" value="NEA29405.1"/>
    <property type="molecule type" value="Genomic_DNA"/>
</dbReference>
<dbReference type="AlphaFoldDB" id="A0A6L9QV65"/>
<organism evidence="1 2">
    <name type="scientific">Actinomadura bangladeshensis</name>
    <dbReference type="NCBI Taxonomy" id="453573"/>
    <lineage>
        <taxon>Bacteria</taxon>
        <taxon>Bacillati</taxon>
        <taxon>Actinomycetota</taxon>
        <taxon>Actinomycetes</taxon>
        <taxon>Streptosporangiales</taxon>
        <taxon>Thermomonosporaceae</taxon>
        <taxon>Actinomadura</taxon>
    </lineage>
</organism>
<comment type="caution">
    <text evidence="1">The sequence shown here is derived from an EMBL/GenBank/DDBJ whole genome shotgun (WGS) entry which is preliminary data.</text>
</comment>
<gene>
    <name evidence="1" type="ORF">G3I70_43895</name>
</gene>
<sequence>MGALLARLFDDAALSAPDRAPIGTALPAYRAAVRDPVAGRLRCPASRFAELRTHLVPEDLLDLVLVADTGIDELPETLDAVLAEPRVRPSVLEIAVPPGADQARAVAVTLARLPSEIPARIEVRPTPGWRDALDRIAAARDHGAPLGTATTTASAPFISACAERGLAFTCANGAGESSGHGFLNVLLAATYAAAGERDVGRTLERTDAARLAADIRALSEDAARAARRLLAAFTVRDLGACRTNLRAVGLMPDTGEDMSP</sequence>
<name>A0A6L9QV65_9ACTN</name>
<dbReference type="Proteomes" id="UP000475532">
    <property type="component" value="Unassembled WGS sequence"/>
</dbReference>